<dbReference type="PRINTS" id="PR00619">
    <property type="entry name" value="GATAZNFINGER"/>
</dbReference>
<evidence type="ECO:0000256" key="5">
    <source>
        <dbReference type="ARBA" id="ARBA00023242"/>
    </source>
</evidence>
<keyword evidence="5" id="KW-0539">Nucleus</keyword>
<feature type="non-terminal residue" evidence="9">
    <location>
        <position position="220"/>
    </location>
</feature>
<accession>A0AAD5XCT4</accession>
<dbReference type="GO" id="GO:0000981">
    <property type="term" value="F:DNA-binding transcription factor activity, RNA polymerase II-specific"/>
    <property type="evidence" value="ECO:0007669"/>
    <property type="project" value="TreeGrafter"/>
</dbReference>
<dbReference type="GO" id="GO:0000978">
    <property type="term" value="F:RNA polymerase II cis-regulatory region sequence-specific DNA binding"/>
    <property type="evidence" value="ECO:0007669"/>
    <property type="project" value="TreeGrafter"/>
</dbReference>
<organism evidence="9 10">
    <name type="scientific">Physocladia obscura</name>
    <dbReference type="NCBI Taxonomy" id="109957"/>
    <lineage>
        <taxon>Eukaryota</taxon>
        <taxon>Fungi</taxon>
        <taxon>Fungi incertae sedis</taxon>
        <taxon>Chytridiomycota</taxon>
        <taxon>Chytridiomycota incertae sedis</taxon>
        <taxon>Chytridiomycetes</taxon>
        <taxon>Chytridiales</taxon>
        <taxon>Chytriomycetaceae</taxon>
        <taxon>Physocladia</taxon>
    </lineage>
</organism>
<evidence type="ECO:0000256" key="1">
    <source>
        <dbReference type="ARBA" id="ARBA00004123"/>
    </source>
</evidence>
<dbReference type="PANTHER" id="PTHR10071">
    <property type="entry name" value="TRANSCRIPTION FACTOR GATA FAMILY MEMBER"/>
    <property type="match status" value="1"/>
</dbReference>
<feature type="compositionally biased region" description="Basic residues" evidence="7">
    <location>
        <begin position="211"/>
        <end position="220"/>
    </location>
</feature>
<feature type="compositionally biased region" description="Basic and acidic residues" evidence="7">
    <location>
        <begin position="13"/>
        <end position="23"/>
    </location>
</feature>
<dbReference type="GO" id="GO:0045944">
    <property type="term" value="P:positive regulation of transcription by RNA polymerase II"/>
    <property type="evidence" value="ECO:0007669"/>
    <property type="project" value="TreeGrafter"/>
</dbReference>
<dbReference type="PROSITE" id="PS50114">
    <property type="entry name" value="GATA_ZN_FINGER_2"/>
    <property type="match status" value="1"/>
</dbReference>
<dbReference type="Gene3D" id="3.30.50.10">
    <property type="entry name" value="Erythroid Transcription Factor GATA-1, subunit A"/>
    <property type="match status" value="1"/>
</dbReference>
<feature type="compositionally biased region" description="Basic and acidic residues" evidence="7">
    <location>
        <begin position="115"/>
        <end position="135"/>
    </location>
</feature>
<evidence type="ECO:0000313" key="10">
    <source>
        <dbReference type="Proteomes" id="UP001211907"/>
    </source>
</evidence>
<feature type="domain" description="GATA-type" evidence="8">
    <location>
        <begin position="134"/>
        <end position="186"/>
    </location>
</feature>
<dbReference type="GO" id="GO:0008270">
    <property type="term" value="F:zinc ion binding"/>
    <property type="evidence" value="ECO:0007669"/>
    <property type="project" value="UniProtKB-KW"/>
</dbReference>
<dbReference type="AlphaFoldDB" id="A0AAD5XCT4"/>
<evidence type="ECO:0000313" key="9">
    <source>
        <dbReference type="EMBL" id="KAJ3094417.1"/>
    </source>
</evidence>
<evidence type="ECO:0000256" key="3">
    <source>
        <dbReference type="ARBA" id="ARBA00022771"/>
    </source>
</evidence>
<name>A0AAD5XCT4_9FUNG</name>
<dbReference type="InterPro" id="IPR000679">
    <property type="entry name" value="Znf_GATA"/>
</dbReference>
<dbReference type="Pfam" id="PF00320">
    <property type="entry name" value="GATA"/>
    <property type="match status" value="1"/>
</dbReference>
<keyword evidence="3 6" id="KW-0863">Zinc-finger</keyword>
<protein>
    <submittedName>
        <fullName evidence="9">Electron transfer flavoprotein subunit</fullName>
    </submittedName>
</protein>
<dbReference type="SMART" id="SM00401">
    <property type="entry name" value="ZnF_GATA"/>
    <property type="match status" value="1"/>
</dbReference>
<gene>
    <name evidence="9" type="primary">CIR1_7</name>
    <name evidence="9" type="ORF">HK100_006140</name>
</gene>
<dbReference type="InterPro" id="IPR013088">
    <property type="entry name" value="Znf_NHR/GATA"/>
</dbReference>
<comment type="caution">
    <text evidence="9">The sequence shown here is derived from an EMBL/GenBank/DDBJ whole genome shotgun (WGS) entry which is preliminary data.</text>
</comment>
<evidence type="ECO:0000256" key="4">
    <source>
        <dbReference type="ARBA" id="ARBA00022833"/>
    </source>
</evidence>
<feature type="compositionally biased region" description="Low complexity" evidence="7">
    <location>
        <begin position="83"/>
        <end position="103"/>
    </location>
</feature>
<dbReference type="GO" id="GO:0005634">
    <property type="term" value="C:nucleus"/>
    <property type="evidence" value="ECO:0007669"/>
    <property type="project" value="UniProtKB-SubCell"/>
</dbReference>
<dbReference type="CDD" id="cd00202">
    <property type="entry name" value="ZnF_GATA"/>
    <property type="match status" value="1"/>
</dbReference>
<comment type="subcellular location">
    <subcellularLocation>
        <location evidence="1">Nucleus</location>
    </subcellularLocation>
</comment>
<feature type="region of interest" description="Disordered" evidence="7">
    <location>
        <begin position="188"/>
        <end position="220"/>
    </location>
</feature>
<feature type="region of interest" description="Disordered" evidence="7">
    <location>
        <begin position="82"/>
        <end position="140"/>
    </location>
</feature>
<feature type="compositionally biased region" description="Low complexity" evidence="7">
    <location>
        <begin position="189"/>
        <end position="204"/>
    </location>
</feature>
<evidence type="ECO:0000256" key="7">
    <source>
        <dbReference type="SAM" id="MobiDB-lite"/>
    </source>
</evidence>
<feature type="compositionally biased region" description="Gly residues" evidence="7">
    <location>
        <begin position="104"/>
        <end position="113"/>
    </location>
</feature>
<dbReference type="PANTHER" id="PTHR10071:SF281">
    <property type="entry name" value="BOX A-BINDING FACTOR-RELATED"/>
    <property type="match status" value="1"/>
</dbReference>
<keyword evidence="10" id="KW-1185">Reference proteome</keyword>
<dbReference type="EMBL" id="JADGJH010002859">
    <property type="protein sequence ID" value="KAJ3094417.1"/>
    <property type="molecule type" value="Genomic_DNA"/>
</dbReference>
<dbReference type="InterPro" id="IPR039355">
    <property type="entry name" value="Transcription_factor_GATA"/>
</dbReference>
<evidence type="ECO:0000256" key="6">
    <source>
        <dbReference type="PROSITE-ProRule" id="PRU00094"/>
    </source>
</evidence>
<reference evidence="9" key="1">
    <citation type="submission" date="2020-05" db="EMBL/GenBank/DDBJ databases">
        <title>Phylogenomic resolution of chytrid fungi.</title>
        <authorList>
            <person name="Stajich J.E."/>
            <person name="Amses K."/>
            <person name="Simmons R."/>
            <person name="Seto K."/>
            <person name="Myers J."/>
            <person name="Bonds A."/>
            <person name="Quandt C.A."/>
            <person name="Barry K."/>
            <person name="Liu P."/>
            <person name="Grigoriev I."/>
            <person name="Longcore J.E."/>
            <person name="James T.Y."/>
        </authorList>
    </citation>
    <scope>NUCLEOTIDE SEQUENCE</scope>
    <source>
        <strain evidence="9">JEL0513</strain>
    </source>
</reference>
<dbReference type="SUPFAM" id="SSF57716">
    <property type="entry name" value="Glucocorticoid receptor-like (DNA-binding domain)"/>
    <property type="match status" value="1"/>
</dbReference>
<feature type="region of interest" description="Disordered" evidence="7">
    <location>
        <begin position="1"/>
        <end position="53"/>
    </location>
</feature>
<proteinExistence type="predicted"/>
<dbReference type="GO" id="GO:0000122">
    <property type="term" value="P:negative regulation of transcription by RNA polymerase II"/>
    <property type="evidence" value="ECO:0007669"/>
    <property type="project" value="TreeGrafter"/>
</dbReference>
<dbReference type="PROSITE" id="PS00344">
    <property type="entry name" value="GATA_ZN_FINGER_1"/>
    <property type="match status" value="1"/>
</dbReference>
<keyword evidence="4" id="KW-0862">Zinc</keyword>
<keyword evidence="2" id="KW-0479">Metal-binding</keyword>
<dbReference type="Proteomes" id="UP001211907">
    <property type="component" value="Unassembled WGS sequence"/>
</dbReference>
<sequence>MEEMAMEMEQQDEGAHHQHENQHLYHPYQQQEQQGDAGSAVGRQWTESEWKSPVGETIKTGIAVAPVAPSEATATGMHTVIENSSTSSSSSSSIGSISDNDASGNGGGNGDGNGNEEREKEEAEAETDRNKDDKTAGNTCINCATTETPLWRRDASGNVMCNACGLHLRLHGVMRQRTSQKLIRRRVRASATAAAPSSQATGPARQLAPRLRSKPIHSQS</sequence>
<evidence type="ECO:0000256" key="2">
    <source>
        <dbReference type="ARBA" id="ARBA00022723"/>
    </source>
</evidence>
<feature type="compositionally biased region" description="Acidic residues" evidence="7">
    <location>
        <begin position="1"/>
        <end position="12"/>
    </location>
</feature>
<evidence type="ECO:0000259" key="8">
    <source>
        <dbReference type="PROSITE" id="PS50114"/>
    </source>
</evidence>